<organism evidence="6 11">
    <name type="scientific">Klebsiella variicola</name>
    <dbReference type="NCBI Taxonomy" id="244366"/>
    <lineage>
        <taxon>Bacteria</taxon>
        <taxon>Pseudomonadati</taxon>
        <taxon>Pseudomonadota</taxon>
        <taxon>Gammaproteobacteria</taxon>
        <taxon>Enterobacterales</taxon>
        <taxon>Enterobacteriaceae</taxon>
        <taxon>Klebsiella/Raoultella group</taxon>
        <taxon>Klebsiella</taxon>
        <taxon>Klebsiella pneumoniae complex</taxon>
    </lineage>
</organism>
<reference evidence="5" key="9">
    <citation type="submission" date="2024-01" db="EMBL/GenBank/DDBJ databases">
        <authorList>
            <person name="Macesic N."/>
        </authorList>
    </citation>
    <scope>NUCLEOTIDE SEQUENCE</scope>
    <source>
        <strain evidence="5">CPO071</strain>
    </source>
</reference>
<dbReference type="EMBL" id="CAJOXS020000001">
    <property type="protein sequence ID" value="CAH6010379.1"/>
    <property type="molecule type" value="Genomic_DNA"/>
</dbReference>
<reference evidence="3" key="7">
    <citation type="submission" date="2022-05" db="EMBL/GenBank/DDBJ databases">
        <authorList>
            <person name="Alioto T."/>
            <person name="Alioto T."/>
            <person name="Gomez Garrido J."/>
        </authorList>
    </citation>
    <scope>NUCLEOTIDE SEQUENCE</scope>
    <source>
        <strain evidence="3">0</strain>
    </source>
</reference>
<dbReference type="Proteomes" id="UP001176846">
    <property type="component" value="Unassembled WGS sequence"/>
</dbReference>
<dbReference type="NCBIfam" id="NF010179">
    <property type="entry name" value="PRK13658.1"/>
    <property type="match status" value="1"/>
</dbReference>
<dbReference type="HAMAP" id="MF_01641">
    <property type="entry name" value="UPF0509"/>
    <property type="match status" value="1"/>
</dbReference>
<evidence type="ECO:0000313" key="3">
    <source>
        <dbReference type="EMBL" id="CAH6010379.1"/>
    </source>
</evidence>
<dbReference type="KEGG" id="kvd:KR75_18990"/>
<sequence>MSDVNAHLLAQRIDTVLDILVAGDYHSAIHNLEILKAELLALAADDAEQKNQPKAPWEI</sequence>
<dbReference type="EMBL" id="CP060807">
    <property type="protein sequence ID" value="QNP22825.1"/>
    <property type="molecule type" value="Genomic_DNA"/>
</dbReference>
<dbReference type="KEGG" id="kpk:A593_21150"/>
<reference evidence="4" key="6">
    <citation type="journal article" date="2022" name="J. Appl. Microbiol.">
        <title>PCR-based ORF typing of Klebsiella pneumoniae for rapid identification of global clones and transmission events.</title>
        <authorList>
            <person name="Nonogaki R."/>
            <person name="Iijima A."/>
            <person name="Kawamura K."/>
            <person name="Kayama S."/>
            <person name="Sugai M."/>
            <person name="Yagi T."/>
            <person name="Arakawa Y."/>
            <person name="Doi Y."/>
            <person name="Suzuki M."/>
        </authorList>
    </citation>
    <scope>NUCLEOTIDE SEQUENCE</scope>
    <source>
        <strain evidence="4">NUKP-37</strain>
    </source>
</reference>
<dbReference type="Proteomes" id="UP001060507">
    <property type="component" value="Unassembled WGS sequence"/>
</dbReference>
<evidence type="ECO:0000256" key="1">
    <source>
        <dbReference type="ARBA" id="ARBA00008701"/>
    </source>
</evidence>
<protein>
    <recommendedName>
        <fullName evidence="2">UPF0509 protein AN2335V1_1311</fullName>
    </recommendedName>
</protein>
<dbReference type="Proteomes" id="UP000789617">
    <property type="component" value="Unassembled WGS sequence"/>
</dbReference>
<dbReference type="Pfam" id="PF23675">
    <property type="entry name" value="YciZ"/>
    <property type="match status" value="1"/>
</dbReference>
<evidence type="ECO:0000313" key="13">
    <source>
        <dbReference type="Proteomes" id="UP000254545"/>
    </source>
</evidence>
<dbReference type="EMBL" id="BQTA01000004">
    <property type="protein sequence ID" value="GKJ90499.1"/>
    <property type="molecule type" value="Genomic_DNA"/>
</dbReference>
<evidence type="ECO:0000313" key="14">
    <source>
        <dbReference type="Proteomes" id="UP000258928"/>
    </source>
</evidence>
<evidence type="ECO:0000313" key="10">
    <source>
        <dbReference type="EMBL" id="SXF92220.1"/>
    </source>
</evidence>
<accession>A0A0J4RAQ7</accession>
<reference evidence="8 15" key="5">
    <citation type="submission" date="2020-08" db="EMBL/GenBank/DDBJ databases">
        <title>Complete genome sequence of Klebsiella pneumoniae KP2757.</title>
        <authorList>
            <person name="Zhang X."/>
        </authorList>
    </citation>
    <scope>NUCLEOTIDE SEQUENCE [LARGE SCALE GENOMIC DNA]</scope>
    <source>
        <strain evidence="8 15">KP2757</strain>
    </source>
</reference>
<dbReference type="Proteomes" id="UP000234412">
    <property type="component" value="Unassembled WGS sequence"/>
</dbReference>
<dbReference type="Proteomes" id="UP000516181">
    <property type="component" value="Chromosome"/>
</dbReference>
<evidence type="ECO:0000313" key="6">
    <source>
        <dbReference type="EMBL" id="PLM87894.1"/>
    </source>
</evidence>
<evidence type="ECO:0000313" key="4">
    <source>
        <dbReference type="EMBL" id="GKJ90499.1"/>
    </source>
</evidence>
<evidence type="ECO:0000313" key="11">
    <source>
        <dbReference type="Proteomes" id="UP000234412"/>
    </source>
</evidence>
<keyword evidence="16" id="KW-1185">Reference proteome</keyword>
<dbReference type="EMBL" id="UGKR01000003">
    <property type="protein sequence ID" value="STS90086.1"/>
    <property type="molecule type" value="Genomic_DNA"/>
</dbReference>
<reference evidence="5" key="8">
    <citation type="journal article" date="2023" name="Nat. Commun.">
        <title>Genomic dissection of endemic carbapenem resistance reveals metallo-beta-lactamase dissemination through clonal, plasmid and integron transfer.</title>
        <authorList>
            <person name="Macesic N."/>
            <person name="Hawkey J."/>
            <person name="Vezina B."/>
            <person name="Wisniewski J.A."/>
            <person name="Cottingham H."/>
            <person name="Blakeway L.V."/>
            <person name="Harshegyi T."/>
            <person name="Pragastis K."/>
            <person name="Badoordeen G.Z."/>
            <person name="Dennison A."/>
            <person name="Spelman D.W."/>
            <person name="Jenney A.W.J."/>
            <person name="Peleg A.Y."/>
        </authorList>
    </citation>
    <scope>NUCLEOTIDE SEQUENCE</scope>
    <source>
        <strain evidence="5">CPO071</strain>
    </source>
</reference>
<evidence type="ECO:0000313" key="9">
    <source>
        <dbReference type="EMBL" id="STS90086.1"/>
    </source>
</evidence>
<name>A0A0B7GA69_KLEVA</name>
<dbReference type="GeneID" id="93273680"/>
<dbReference type="AlphaFoldDB" id="A0A0B7GA69"/>
<dbReference type="InterPro" id="IPR020887">
    <property type="entry name" value="UPF0509"/>
</dbReference>
<evidence type="ECO:0000256" key="2">
    <source>
        <dbReference type="HAMAP-Rule" id="MF_01641"/>
    </source>
</evidence>
<dbReference type="KEGG" id="kpe:KPK_3153"/>
<reference evidence="10 14" key="4">
    <citation type="submission" date="2018-08" db="EMBL/GenBank/DDBJ databases">
        <authorList>
            <consortium name="Pathogen Informatics"/>
        </authorList>
    </citation>
    <scope>NUCLEOTIDE SEQUENCE [LARGE SCALE GENOMIC DNA]</scope>
    <source>
        <strain evidence="10 14">EuSCAPE_TR218</strain>
    </source>
</reference>
<reference evidence="11 12" key="2">
    <citation type="submission" date="2018-01" db="EMBL/GenBank/DDBJ databases">
        <title>Genomic study of Klebsiella pneumoniae.</title>
        <authorList>
            <person name="Yang Y."/>
            <person name="Bicalho R."/>
        </authorList>
    </citation>
    <scope>NUCLEOTIDE SEQUENCE [LARGE SCALE GENOMIC DNA]</scope>
    <source>
        <strain evidence="7 12">A5</strain>
        <strain evidence="6 11">A8</strain>
    </source>
</reference>
<gene>
    <name evidence="3" type="ORF">AN2335V1_1311</name>
    <name evidence="7" type="ORF">CWM98_29845</name>
    <name evidence="6" type="ORF">CWN47_31475</name>
    <name evidence="8" type="ORF">IAP99_15390</name>
    <name evidence="9" type="ORF">NCTC9177_03976</name>
    <name evidence="4" type="ORF">NUKP37_17350</name>
    <name evidence="5" type="ORF">QAB22_015985</name>
    <name evidence="10" type="ORF">SAMEA3729809_00918</name>
</gene>
<evidence type="ECO:0000313" key="12">
    <source>
        <dbReference type="Proteomes" id="UP000234473"/>
    </source>
</evidence>
<evidence type="ECO:0000313" key="8">
    <source>
        <dbReference type="EMBL" id="QNP22825.1"/>
    </source>
</evidence>
<dbReference type="EMBL" id="PIDP01001781">
    <property type="protein sequence ID" value="PLM87894.1"/>
    <property type="molecule type" value="Genomic_DNA"/>
</dbReference>
<evidence type="ECO:0000313" key="15">
    <source>
        <dbReference type="Proteomes" id="UP000516181"/>
    </source>
</evidence>
<proteinExistence type="inferred from homology"/>
<dbReference type="Proteomes" id="UP000234473">
    <property type="component" value="Unassembled WGS sequence"/>
</dbReference>
<evidence type="ECO:0000313" key="5">
    <source>
        <dbReference type="EMBL" id="MEC6058022.1"/>
    </source>
</evidence>
<dbReference type="Proteomes" id="UP000254545">
    <property type="component" value="Unassembled WGS sequence"/>
</dbReference>
<dbReference type="KEGG" id="kvq:SP68_25435"/>
<evidence type="ECO:0000313" key="16">
    <source>
        <dbReference type="Proteomes" id="UP000789617"/>
    </source>
</evidence>
<dbReference type="RefSeq" id="WP_012542045.1">
    <property type="nucleotide sequence ID" value="NC_011283.1"/>
</dbReference>
<dbReference type="Proteomes" id="UP000258928">
    <property type="component" value="Unassembled WGS sequence"/>
</dbReference>
<dbReference type="EMBL" id="UKAS01000002">
    <property type="protein sequence ID" value="SXF92220.1"/>
    <property type="molecule type" value="Genomic_DNA"/>
</dbReference>
<dbReference type="EMBL" id="PICB01002182">
    <property type="protein sequence ID" value="PLP39480.1"/>
    <property type="molecule type" value="Genomic_DNA"/>
</dbReference>
<dbReference type="OMA" id="AQPKAPW"/>
<dbReference type="EMBL" id="JARTTN020000001">
    <property type="protein sequence ID" value="MEC6058022.1"/>
    <property type="molecule type" value="Genomic_DNA"/>
</dbReference>
<comment type="similarity">
    <text evidence="1 2">Belongs to the UPF0509 family.</text>
</comment>
<evidence type="ECO:0000313" key="7">
    <source>
        <dbReference type="EMBL" id="PLP39480.1"/>
    </source>
</evidence>
<reference evidence="9 13" key="3">
    <citation type="submission" date="2018-06" db="EMBL/GenBank/DDBJ databases">
        <authorList>
            <consortium name="Pathogen Informatics"/>
            <person name="Doyle S."/>
        </authorList>
    </citation>
    <scope>NUCLEOTIDE SEQUENCE [LARGE SCALE GENOMIC DNA]</scope>
    <source>
        <strain evidence="9 13">NCTC9177</strain>
    </source>
</reference>
<reference evidence="11 12" key="1">
    <citation type="submission" date="2017-11" db="EMBL/GenBank/DDBJ databases">
        <authorList>
            <person name="Han C.G."/>
        </authorList>
    </citation>
    <scope>NUCLEOTIDE SEQUENCE [LARGE SCALE GENOMIC DNA]</scope>
    <source>
        <strain evidence="7 12">A5</strain>
        <strain evidence="6 11">A8</strain>
    </source>
</reference>
<accession>A0A0B7GA69</accession>